<keyword evidence="4" id="KW-0804">Transcription</keyword>
<dbReference type="RefSeq" id="WP_380687543.1">
    <property type="nucleotide sequence ID" value="NZ_JBHRSS010000003.1"/>
</dbReference>
<reference evidence="7" key="1">
    <citation type="journal article" date="2019" name="Int. J. Syst. Evol. Microbiol.">
        <title>The Global Catalogue of Microorganisms (GCM) 10K type strain sequencing project: providing services to taxonomists for standard genome sequencing and annotation.</title>
        <authorList>
            <consortium name="The Broad Institute Genomics Platform"/>
            <consortium name="The Broad Institute Genome Sequencing Center for Infectious Disease"/>
            <person name="Wu L."/>
            <person name="Ma J."/>
        </authorList>
    </citation>
    <scope>NUCLEOTIDE SEQUENCE [LARGE SCALE GENOMIC DNA]</scope>
    <source>
        <strain evidence="7">KCTC 52640</strain>
    </source>
</reference>
<dbReference type="PANTHER" id="PTHR30579:SF7">
    <property type="entry name" value="HTH-TYPE TRANSCRIPTIONAL REGULATOR LRHA-RELATED"/>
    <property type="match status" value="1"/>
</dbReference>
<name>A0ABV7ENM0_9GAMM</name>
<dbReference type="EMBL" id="JBHRSS010000003">
    <property type="protein sequence ID" value="MFC3103476.1"/>
    <property type="molecule type" value="Genomic_DNA"/>
</dbReference>
<proteinExistence type="inferred from homology"/>
<evidence type="ECO:0000313" key="7">
    <source>
        <dbReference type="Proteomes" id="UP001595462"/>
    </source>
</evidence>
<dbReference type="Pfam" id="PF03466">
    <property type="entry name" value="LysR_substrate"/>
    <property type="match status" value="1"/>
</dbReference>
<comment type="caution">
    <text evidence="6">The sequence shown here is derived from an EMBL/GenBank/DDBJ whole genome shotgun (WGS) entry which is preliminary data.</text>
</comment>
<evidence type="ECO:0000256" key="1">
    <source>
        <dbReference type="ARBA" id="ARBA00009437"/>
    </source>
</evidence>
<keyword evidence="2" id="KW-0805">Transcription regulation</keyword>
<evidence type="ECO:0000256" key="2">
    <source>
        <dbReference type="ARBA" id="ARBA00023015"/>
    </source>
</evidence>
<dbReference type="Proteomes" id="UP001595462">
    <property type="component" value="Unassembled WGS sequence"/>
</dbReference>
<organism evidence="6 7">
    <name type="scientific">Salinisphaera aquimarina</name>
    <dbReference type="NCBI Taxonomy" id="2094031"/>
    <lineage>
        <taxon>Bacteria</taxon>
        <taxon>Pseudomonadati</taxon>
        <taxon>Pseudomonadota</taxon>
        <taxon>Gammaproteobacteria</taxon>
        <taxon>Salinisphaerales</taxon>
        <taxon>Salinisphaeraceae</taxon>
        <taxon>Salinisphaera</taxon>
    </lineage>
</organism>
<dbReference type="InterPro" id="IPR005119">
    <property type="entry name" value="LysR_subst-bd"/>
</dbReference>
<sequence>MLNTKRHALDIELLRTFHMASALGTFRAVAERQHFTLGAVSQQIKRLEQQLGRQLFVRSRTGVRLTAEGAQLRAQSAALLGEHDALLDRLLSHPAAGIVRLGLPEEYVPRLLQSLLPALRQTHPEIRLHVQTATSGELQRAVAHGELELAILVARDDRPPSTGMPLWKTRPVWAGAAHRRQPYEDTLPLALHPEDCPYRALGLAALNAAGRSWETVFASSSVAAIEAAVASGLAISVLDRARLTAEMRALVPPEGLPSLPACLAYLVTAPQVSATDTPAVQIVKERLQRVGFDTPERSVETTT</sequence>
<dbReference type="SUPFAM" id="SSF53850">
    <property type="entry name" value="Periplasmic binding protein-like II"/>
    <property type="match status" value="1"/>
</dbReference>
<dbReference type="SUPFAM" id="SSF46785">
    <property type="entry name" value="Winged helix' DNA-binding domain"/>
    <property type="match status" value="1"/>
</dbReference>
<protein>
    <submittedName>
        <fullName evidence="6">LysR family transcriptional regulator</fullName>
    </submittedName>
</protein>
<evidence type="ECO:0000256" key="3">
    <source>
        <dbReference type="ARBA" id="ARBA00023125"/>
    </source>
</evidence>
<dbReference type="Gene3D" id="1.10.10.10">
    <property type="entry name" value="Winged helix-like DNA-binding domain superfamily/Winged helix DNA-binding domain"/>
    <property type="match status" value="1"/>
</dbReference>
<dbReference type="Pfam" id="PF00126">
    <property type="entry name" value="HTH_1"/>
    <property type="match status" value="1"/>
</dbReference>
<keyword evidence="7" id="KW-1185">Reference proteome</keyword>
<dbReference type="InterPro" id="IPR050176">
    <property type="entry name" value="LTTR"/>
</dbReference>
<evidence type="ECO:0000256" key="4">
    <source>
        <dbReference type="ARBA" id="ARBA00023163"/>
    </source>
</evidence>
<dbReference type="InterPro" id="IPR000847">
    <property type="entry name" value="LysR_HTH_N"/>
</dbReference>
<gene>
    <name evidence="6" type="ORF">ACFOSU_06195</name>
</gene>
<dbReference type="Gene3D" id="3.40.190.10">
    <property type="entry name" value="Periplasmic binding protein-like II"/>
    <property type="match status" value="2"/>
</dbReference>
<dbReference type="InterPro" id="IPR036390">
    <property type="entry name" value="WH_DNA-bd_sf"/>
</dbReference>
<dbReference type="PROSITE" id="PS50931">
    <property type="entry name" value="HTH_LYSR"/>
    <property type="match status" value="1"/>
</dbReference>
<keyword evidence="3" id="KW-0238">DNA-binding</keyword>
<feature type="domain" description="HTH lysR-type" evidence="5">
    <location>
        <begin position="9"/>
        <end position="66"/>
    </location>
</feature>
<dbReference type="InterPro" id="IPR036388">
    <property type="entry name" value="WH-like_DNA-bd_sf"/>
</dbReference>
<evidence type="ECO:0000313" key="6">
    <source>
        <dbReference type="EMBL" id="MFC3103476.1"/>
    </source>
</evidence>
<dbReference type="PANTHER" id="PTHR30579">
    <property type="entry name" value="TRANSCRIPTIONAL REGULATOR"/>
    <property type="match status" value="1"/>
</dbReference>
<accession>A0ABV7ENM0</accession>
<comment type="similarity">
    <text evidence="1">Belongs to the LysR transcriptional regulatory family.</text>
</comment>
<evidence type="ECO:0000259" key="5">
    <source>
        <dbReference type="PROSITE" id="PS50931"/>
    </source>
</evidence>